<dbReference type="EMBL" id="RRYP01012334">
    <property type="protein sequence ID" value="TNV77184.1"/>
    <property type="molecule type" value="Genomic_DNA"/>
</dbReference>
<proteinExistence type="predicted"/>
<dbReference type="Proteomes" id="UP000785679">
    <property type="component" value="Unassembled WGS sequence"/>
</dbReference>
<evidence type="ECO:0008006" key="3">
    <source>
        <dbReference type="Google" id="ProtNLM"/>
    </source>
</evidence>
<dbReference type="Pfam" id="PF02466">
    <property type="entry name" value="Tim17"/>
    <property type="match status" value="1"/>
</dbReference>
<dbReference type="OrthoDB" id="39659at2759"/>
<organism evidence="1 2">
    <name type="scientific">Halteria grandinella</name>
    <dbReference type="NCBI Taxonomy" id="5974"/>
    <lineage>
        <taxon>Eukaryota</taxon>
        <taxon>Sar</taxon>
        <taxon>Alveolata</taxon>
        <taxon>Ciliophora</taxon>
        <taxon>Intramacronucleata</taxon>
        <taxon>Spirotrichea</taxon>
        <taxon>Stichotrichia</taxon>
        <taxon>Sporadotrichida</taxon>
        <taxon>Halteriidae</taxon>
        <taxon>Halteria</taxon>
    </lineage>
</organism>
<evidence type="ECO:0000313" key="1">
    <source>
        <dbReference type="EMBL" id="TNV77184.1"/>
    </source>
</evidence>
<accession>A0A8J8NMV0</accession>
<keyword evidence="2" id="KW-1185">Reference proteome</keyword>
<dbReference type="PANTHER" id="PTHR15460:SF3">
    <property type="entry name" value="PEROXISOMAL MEMBRANE PROTEIN 4"/>
    <property type="match status" value="1"/>
</dbReference>
<dbReference type="GO" id="GO:0005778">
    <property type="term" value="C:peroxisomal membrane"/>
    <property type="evidence" value="ECO:0007669"/>
    <property type="project" value="TreeGrafter"/>
</dbReference>
<gene>
    <name evidence="1" type="ORF">FGO68_gene7853</name>
</gene>
<dbReference type="AlphaFoldDB" id="A0A8J8NMV0"/>
<name>A0A8J8NMV0_HALGN</name>
<comment type="caution">
    <text evidence="1">The sequence shown here is derived from an EMBL/GenBank/DDBJ whole genome shotgun (WGS) entry which is preliminary data.</text>
</comment>
<evidence type="ECO:0000313" key="2">
    <source>
        <dbReference type="Proteomes" id="UP000785679"/>
    </source>
</evidence>
<reference evidence="1" key="1">
    <citation type="submission" date="2019-06" db="EMBL/GenBank/DDBJ databases">
        <authorList>
            <person name="Zheng W."/>
        </authorList>
    </citation>
    <scope>NUCLEOTIDE SEQUENCE</scope>
    <source>
        <strain evidence="1">QDHG01</strain>
    </source>
</reference>
<dbReference type="InterPro" id="IPR019531">
    <property type="entry name" value="Pmp4"/>
</dbReference>
<dbReference type="PANTHER" id="PTHR15460">
    <property type="entry name" value="PEROXISOMAL MEMBRANE PROTEIN 4"/>
    <property type="match status" value="1"/>
</dbReference>
<sequence length="255" mass="28798">MASRFNIEQTPSINLVATTSSAINSNLLSQPPQGNFQPLKFEQEPQQTPASLQLFFNHPCSHSNCLIAAIRGFRNGLYYGGKVRFAHAVVMAILFQSGVSPLQKLKTAIKLAWMHGRNLGSFVFVYKIAQCVLQQLFRKHHPAFSFIAGVIGAYVVWRDKNSINQQIVFYLLSRVLEGSAKRLQKAGHLNFIPSNFEAFPWLSMVVWGIVMYLFEDDKSVLQGSLQSSMQFLYKDSDQVAGWRDFVPFYIPGGRK</sequence>
<protein>
    <recommendedName>
        <fullName evidence="3">Peroxisomal membrane protein 4</fullName>
    </recommendedName>
</protein>